<dbReference type="RefSeq" id="WP_253476707.1">
    <property type="nucleotide sequence ID" value="NZ_JALJXV010000003.1"/>
</dbReference>
<accession>A0AAE3G3V0</accession>
<proteinExistence type="predicted"/>
<dbReference type="Gene3D" id="3.60.21.10">
    <property type="match status" value="1"/>
</dbReference>
<dbReference type="Pfam" id="PF00149">
    <property type="entry name" value="Metallophos"/>
    <property type="match status" value="1"/>
</dbReference>
<organism evidence="2 3">
    <name type="scientific">Natronocella acetinitrilica</name>
    <dbReference type="NCBI Taxonomy" id="414046"/>
    <lineage>
        <taxon>Bacteria</taxon>
        <taxon>Pseudomonadati</taxon>
        <taxon>Pseudomonadota</taxon>
        <taxon>Gammaproteobacteria</taxon>
        <taxon>Chromatiales</taxon>
        <taxon>Ectothiorhodospiraceae</taxon>
        <taxon>Natronocella</taxon>
    </lineage>
</organism>
<dbReference type="EMBL" id="JALJXV010000003">
    <property type="protein sequence ID" value="MCP1674594.1"/>
    <property type="molecule type" value="Genomic_DNA"/>
</dbReference>
<dbReference type="Proteomes" id="UP001205843">
    <property type="component" value="Unassembled WGS sequence"/>
</dbReference>
<keyword evidence="3" id="KW-1185">Reference proteome</keyword>
<feature type="domain" description="Calcineurin-like phosphoesterase" evidence="1">
    <location>
        <begin position="5"/>
        <end position="197"/>
    </location>
</feature>
<dbReference type="AlphaFoldDB" id="A0AAE3G3V0"/>
<name>A0AAE3G3V0_9GAMM</name>
<sequence length="239" mass="25779">MTAEILYCGDPHGVFEQINQAAIRRSPDAMVLLGDFELDRPLHEAVAAARSASEIWWIAGNHDSGSVTQFDALYASALAGHDLHGRVVDIAGVRHAGLGGHFQGRIWWGQKPAREARFATRAAFLERCGKGNIWRGGLPLGRRLAIFPEDIEALAGLRTDVLVCHEAPSSHRHGFGVIDELARTMGASLIVHGHQHEDYTARLPGGIEVLGVGLAGVACPRAGFIVPGRTSRTREPARP</sequence>
<dbReference type="GO" id="GO:0016787">
    <property type="term" value="F:hydrolase activity"/>
    <property type="evidence" value="ECO:0007669"/>
    <property type="project" value="InterPro"/>
</dbReference>
<dbReference type="InterPro" id="IPR029052">
    <property type="entry name" value="Metallo-depent_PP-like"/>
</dbReference>
<reference evidence="2" key="1">
    <citation type="submission" date="2022-03" db="EMBL/GenBank/DDBJ databases">
        <title>Genomic Encyclopedia of Type Strains, Phase III (KMG-III): the genomes of soil and plant-associated and newly described type strains.</title>
        <authorList>
            <person name="Whitman W."/>
        </authorList>
    </citation>
    <scope>NUCLEOTIDE SEQUENCE</scope>
    <source>
        <strain evidence="2">ANL 6-2</strain>
    </source>
</reference>
<evidence type="ECO:0000259" key="1">
    <source>
        <dbReference type="Pfam" id="PF00149"/>
    </source>
</evidence>
<dbReference type="InterPro" id="IPR004843">
    <property type="entry name" value="Calcineurin-like_PHP"/>
</dbReference>
<gene>
    <name evidence="2" type="ORF">J2T57_001696</name>
</gene>
<evidence type="ECO:0000313" key="3">
    <source>
        <dbReference type="Proteomes" id="UP001205843"/>
    </source>
</evidence>
<dbReference type="SUPFAM" id="SSF56300">
    <property type="entry name" value="Metallo-dependent phosphatases"/>
    <property type="match status" value="1"/>
</dbReference>
<comment type="caution">
    <text evidence="2">The sequence shown here is derived from an EMBL/GenBank/DDBJ whole genome shotgun (WGS) entry which is preliminary data.</text>
</comment>
<evidence type="ECO:0000313" key="2">
    <source>
        <dbReference type="EMBL" id="MCP1674594.1"/>
    </source>
</evidence>
<protein>
    <submittedName>
        <fullName evidence="2">Phosphodiesterase</fullName>
    </submittedName>
</protein>